<dbReference type="EMBL" id="CAJNNW010016889">
    <property type="protein sequence ID" value="CAE8659942.1"/>
    <property type="molecule type" value="Genomic_DNA"/>
</dbReference>
<proteinExistence type="inferred from homology"/>
<evidence type="ECO:0000256" key="2">
    <source>
        <dbReference type="ARBA" id="ARBA00022980"/>
    </source>
</evidence>
<comment type="caution">
    <text evidence="4">The sequence shown here is derived from an EMBL/GenBank/DDBJ whole genome shotgun (WGS) entry which is preliminary data.</text>
</comment>
<name>A0A813ISN2_POLGL</name>
<dbReference type="SUPFAM" id="SSF57829">
    <property type="entry name" value="Zn-binding ribosomal proteins"/>
    <property type="match status" value="1"/>
</dbReference>
<dbReference type="Pfam" id="PF01780">
    <property type="entry name" value="Ribosomal_L37ae"/>
    <property type="match status" value="1"/>
</dbReference>
<dbReference type="GO" id="GO:0003735">
    <property type="term" value="F:structural constituent of ribosome"/>
    <property type="evidence" value="ECO:0007669"/>
    <property type="project" value="InterPro"/>
</dbReference>
<dbReference type="Proteomes" id="UP000626109">
    <property type="component" value="Unassembled WGS sequence"/>
</dbReference>
<gene>
    <name evidence="4" type="ORF">PGLA2088_LOCUS13950</name>
</gene>
<protein>
    <recommendedName>
        <fullName evidence="6">60S ribosomal protein L37a</fullName>
    </recommendedName>
</protein>
<dbReference type="AlphaFoldDB" id="A0A813ISN2"/>
<dbReference type="GO" id="GO:0005840">
    <property type="term" value="C:ribosome"/>
    <property type="evidence" value="ECO:0007669"/>
    <property type="project" value="UniProtKB-KW"/>
</dbReference>
<dbReference type="Gene3D" id="2.20.25.30">
    <property type="match status" value="1"/>
</dbReference>
<keyword evidence="3" id="KW-0687">Ribonucleoprotein</keyword>
<evidence type="ECO:0000313" key="5">
    <source>
        <dbReference type="Proteomes" id="UP000626109"/>
    </source>
</evidence>
<dbReference type="GO" id="GO:0006412">
    <property type="term" value="P:translation"/>
    <property type="evidence" value="ECO:0007669"/>
    <property type="project" value="InterPro"/>
</dbReference>
<dbReference type="PANTHER" id="PTHR48129:SF1">
    <property type="entry name" value="LARGE RIBOSOMAL SUBUNIT PROTEIN EL43"/>
    <property type="match status" value="1"/>
</dbReference>
<dbReference type="InterPro" id="IPR002674">
    <property type="entry name" value="Ribosomal_eL43"/>
</dbReference>
<dbReference type="InterPro" id="IPR050522">
    <property type="entry name" value="Ribosomal_protein_eL43"/>
</dbReference>
<accession>A0A813ISN2</accession>
<dbReference type="InterPro" id="IPR011331">
    <property type="entry name" value="Ribosomal_eL37/eL43"/>
</dbReference>
<sequence>MVWHVQPFSPKAFAYTSEKTLLEKLSSCCNARENCDLRFETETEAAYVSSLQRGVLVNGLPIILMLLVSIPGALLPVIWRETHREDIPLLSSPFDIRHGVPIQSKVTYHAVSLAFGNFWHMNTTLGVLRMHDGQGHGGVFARRLLPALGPPTMVFNGAAEAMTWGGTRLALLLRSPASGPGSLVWAACALLALFSRSARCEQNPVYAMSVGEASIFTSHSAVHLAANFAAMAKHTKKVGITGKYGTRYGASLRKIIKRYEIQQRSRYMCSFCGKENVKRVAGGIWKCQAKTCKKTIAGGCWTLATGPAATVRATINRLKKAQGDVDA</sequence>
<dbReference type="GO" id="GO:1990904">
    <property type="term" value="C:ribonucleoprotein complex"/>
    <property type="evidence" value="ECO:0007669"/>
    <property type="project" value="UniProtKB-KW"/>
</dbReference>
<dbReference type="InterPro" id="IPR011332">
    <property type="entry name" value="Ribosomal_zn-bd"/>
</dbReference>
<dbReference type="NCBIfam" id="TIGR00280">
    <property type="entry name" value="eL43_euk_arch"/>
    <property type="match status" value="1"/>
</dbReference>
<evidence type="ECO:0000313" key="4">
    <source>
        <dbReference type="EMBL" id="CAE8659942.1"/>
    </source>
</evidence>
<keyword evidence="2" id="KW-0689">Ribosomal protein</keyword>
<reference evidence="4" key="1">
    <citation type="submission" date="2021-02" db="EMBL/GenBank/DDBJ databases">
        <authorList>
            <person name="Dougan E. K."/>
            <person name="Rhodes N."/>
            <person name="Thang M."/>
            <person name="Chan C."/>
        </authorList>
    </citation>
    <scope>NUCLEOTIDE SEQUENCE</scope>
</reference>
<comment type="similarity">
    <text evidence="1">Belongs to the eukaryotic ribosomal protein eL43 family.</text>
</comment>
<dbReference type="PANTHER" id="PTHR48129">
    <property type="entry name" value="60S RIBOSOMAL PROTEIN L37A"/>
    <property type="match status" value="1"/>
</dbReference>
<evidence type="ECO:0000256" key="1">
    <source>
        <dbReference type="ARBA" id="ARBA00008672"/>
    </source>
</evidence>
<evidence type="ECO:0008006" key="6">
    <source>
        <dbReference type="Google" id="ProtNLM"/>
    </source>
</evidence>
<evidence type="ECO:0000256" key="3">
    <source>
        <dbReference type="ARBA" id="ARBA00023274"/>
    </source>
</evidence>
<organism evidence="4 5">
    <name type="scientific">Polarella glacialis</name>
    <name type="common">Dinoflagellate</name>
    <dbReference type="NCBI Taxonomy" id="89957"/>
    <lineage>
        <taxon>Eukaryota</taxon>
        <taxon>Sar</taxon>
        <taxon>Alveolata</taxon>
        <taxon>Dinophyceae</taxon>
        <taxon>Suessiales</taxon>
        <taxon>Suessiaceae</taxon>
        <taxon>Polarella</taxon>
    </lineage>
</organism>